<reference evidence="3" key="1">
    <citation type="journal article" date="2015" name="Nature">
        <title>Complex archaea that bridge the gap between prokaryotes and eukaryotes.</title>
        <authorList>
            <person name="Spang A."/>
            <person name="Saw J.H."/>
            <person name="Jorgensen S.L."/>
            <person name="Zaremba-Niedzwiedzka K."/>
            <person name="Martijn J."/>
            <person name="Lind A.E."/>
            <person name="van Eijk R."/>
            <person name="Schleper C."/>
            <person name="Guy L."/>
            <person name="Ettema T.J."/>
        </authorList>
    </citation>
    <scope>NUCLEOTIDE SEQUENCE</scope>
</reference>
<sequence length="643" mass="73035">MSVNGNIVGLFIGLNSSSYEYLASIIAPYQQEYAPVVGGFMLIDNIDEYIVARIMDYVPKGEFTSAMGIKWLSDVALSPETIGQDIKSSKVSYQVKIKLLGRLNKRDNSFTPGIKTIPHITSRVVQPNTEIVKMICNKALEDHQDGIEIGEYWLEREIPIHFNLEDLVGKRTFIFARAGYGKSNLMKVISSSWQENLGALIVFDPEGEYAVTDNKGRPGIMDKLPAILITNRSDVRETTRFNVYNNLRFDLRQFSPNFIVPIIVPEAKHEMIFFQKLMGLDPTQWSNLVDYLGEQRWRANLNQVGVIMGIAESDRQNLRPILNNLIHPIDQLHDPDSSLLHILEEGVNQSIIIIIDISLLNSHTALQLTSTIISHFFNMNQIRFTSGGLDLTRIVFVVEEAQSVIGGKKSVSKFVELAKEGRKYQLGAIFITQQPGSISKDILSQGDNFYVFHLLSKGDLLTLQKSNAHYSDDILTQILNEPIKGKCYMWTSNQPFVLPVHIKNFEEIAEPNNSMEIQKNNNLLDPILGRIQELDAIETNIVEKLINVIDSNGLDIQNRREVMSDQNKKLLCINLFGRLNNEERTFLDQINGLAKNRDTSEPFSINYRYFGTLHEKARIHFNSTNEVNNEEDSSFDNSELDEF</sequence>
<gene>
    <name evidence="3" type="ORF">LCGC14_1923640</name>
</gene>
<dbReference type="EMBL" id="LAZR01020536">
    <property type="protein sequence ID" value="KKL88545.1"/>
    <property type="molecule type" value="Genomic_DNA"/>
</dbReference>
<name>A0A0F9I3Y3_9ZZZZ</name>
<evidence type="ECO:0000259" key="2">
    <source>
        <dbReference type="Pfam" id="PF01935"/>
    </source>
</evidence>
<dbReference type="PANTHER" id="PTHR42957">
    <property type="entry name" value="HELICASE MJ1565-RELATED"/>
    <property type="match status" value="1"/>
</dbReference>
<comment type="caution">
    <text evidence="3">The sequence shown here is derived from an EMBL/GenBank/DDBJ whole genome shotgun (WGS) entry which is preliminary data.</text>
</comment>
<feature type="domain" description="Helicase HerA central" evidence="2">
    <location>
        <begin position="147"/>
        <end position="373"/>
    </location>
</feature>
<dbReference type="PANTHER" id="PTHR42957:SF1">
    <property type="entry name" value="HELICASE MJ1565-RELATED"/>
    <property type="match status" value="1"/>
</dbReference>
<dbReference type="AlphaFoldDB" id="A0A0F9I3Y3"/>
<dbReference type="InterPro" id="IPR027417">
    <property type="entry name" value="P-loop_NTPase"/>
</dbReference>
<proteinExistence type="predicted"/>
<accession>A0A0F9I3Y3</accession>
<feature type="compositionally biased region" description="Acidic residues" evidence="1">
    <location>
        <begin position="628"/>
        <end position="643"/>
    </location>
</feature>
<dbReference type="SUPFAM" id="SSF52540">
    <property type="entry name" value="P-loop containing nucleoside triphosphate hydrolases"/>
    <property type="match status" value="1"/>
</dbReference>
<dbReference type="InterPro" id="IPR008571">
    <property type="entry name" value="HerA-like"/>
</dbReference>
<dbReference type="Pfam" id="PF01935">
    <property type="entry name" value="DUF87"/>
    <property type="match status" value="1"/>
</dbReference>
<feature type="region of interest" description="Disordered" evidence="1">
    <location>
        <begin position="624"/>
        <end position="643"/>
    </location>
</feature>
<protein>
    <recommendedName>
        <fullName evidence="2">Helicase HerA central domain-containing protein</fullName>
    </recommendedName>
</protein>
<evidence type="ECO:0000256" key="1">
    <source>
        <dbReference type="SAM" id="MobiDB-lite"/>
    </source>
</evidence>
<dbReference type="Gene3D" id="3.40.50.300">
    <property type="entry name" value="P-loop containing nucleotide triphosphate hydrolases"/>
    <property type="match status" value="2"/>
</dbReference>
<evidence type="ECO:0000313" key="3">
    <source>
        <dbReference type="EMBL" id="KKL88545.1"/>
    </source>
</evidence>
<organism evidence="3">
    <name type="scientific">marine sediment metagenome</name>
    <dbReference type="NCBI Taxonomy" id="412755"/>
    <lineage>
        <taxon>unclassified sequences</taxon>
        <taxon>metagenomes</taxon>
        <taxon>ecological metagenomes</taxon>
    </lineage>
</organism>
<dbReference type="InterPro" id="IPR002789">
    <property type="entry name" value="HerA_central"/>
</dbReference>